<comment type="similarity">
    <text evidence="1 2">Belongs to the OprB family.</text>
</comment>
<evidence type="ECO:0000256" key="1">
    <source>
        <dbReference type="ARBA" id="ARBA00008769"/>
    </source>
</evidence>
<dbReference type="Gene3D" id="2.40.160.180">
    <property type="entry name" value="Carbohydrate-selective porin OprB"/>
    <property type="match status" value="1"/>
</dbReference>
<evidence type="ECO:0000313" key="4">
    <source>
        <dbReference type="Proteomes" id="UP000546464"/>
    </source>
</evidence>
<protein>
    <submittedName>
        <fullName evidence="3">Carbohydrate porin</fullName>
    </submittedName>
</protein>
<dbReference type="AlphaFoldDB" id="A0A842H9R4"/>
<sequence>MNPVSTKHRSYNNTRGLFGMIAACCVYAGLAETVRAQTPTEEGTAVEAQLTGDAFGADWMKTVGLTGGWGGVRQGVEDAGLVPYAVFTGEFLANASGGYADGSAWAGLLDFGLEADLDKLVGWTGGSFFVNAFYFHGNDVSGSYVGDFNAVSNIYTDTEFNVFNIYFRQSFQDDRYWFKLGQIAVDDDFMLSESAFLFINASFGPLPTESGNIAAPIYSLAAPGALVYVEPVENWFIQTAIYAGDAGPAQSSNHGFDWRTGGSAGWAWFGEVGTRYDLAAGGVIKIGGYYATGEFTNYATGANERGLGSVYGVIDQQVLAAEDGSPGLSVFVRGGLAPDDDLVTVSAYVDGGVVLSDLFLDGDAFGVAVSQTFFGDEYLNATRAGGTPVTSSETVIEATYQFKLTEWLAVQPDLQYVFDPHYSDNDALIVGVRAELAF</sequence>
<keyword evidence="4" id="KW-1185">Reference proteome</keyword>
<dbReference type="GO" id="GO:0008643">
    <property type="term" value="P:carbohydrate transport"/>
    <property type="evidence" value="ECO:0007669"/>
    <property type="project" value="InterPro"/>
</dbReference>
<evidence type="ECO:0000313" key="3">
    <source>
        <dbReference type="EMBL" id="MBC2593233.1"/>
    </source>
</evidence>
<dbReference type="InterPro" id="IPR052932">
    <property type="entry name" value="OprB_Porin"/>
</dbReference>
<proteinExistence type="inferred from homology"/>
<name>A0A842H9R4_9BACT</name>
<evidence type="ECO:0000256" key="2">
    <source>
        <dbReference type="RuleBase" id="RU363072"/>
    </source>
</evidence>
<dbReference type="PANTHER" id="PTHR37944">
    <property type="entry name" value="PORIN B"/>
    <property type="match status" value="1"/>
</dbReference>
<dbReference type="Proteomes" id="UP000546464">
    <property type="component" value="Unassembled WGS sequence"/>
</dbReference>
<gene>
    <name evidence="3" type="ORF">H5P28_03065</name>
</gene>
<dbReference type="PANTHER" id="PTHR37944:SF1">
    <property type="entry name" value="PORIN B"/>
    <property type="match status" value="1"/>
</dbReference>
<comment type="caution">
    <text evidence="3">The sequence shown here is derived from an EMBL/GenBank/DDBJ whole genome shotgun (WGS) entry which is preliminary data.</text>
</comment>
<dbReference type="Pfam" id="PF04966">
    <property type="entry name" value="OprB"/>
    <property type="match status" value="1"/>
</dbReference>
<dbReference type="InterPro" id="IPR007049">
    <property type="entry name" value="Carb-sel_porin_OprB"/>
</dbReference>
<dbReference type="EMBL" id="JACHVB010000012">
    <property type="protein sequence ID" value="MBC2593233.1"/>
    <property type="molecule type" value="Genomic_DNA"/>
</dbReference>
<dbReference type="GO" id="GO:0016020">
    <property type="term" value="C:membrane"/>
    <property type="evidence" value="ECO:0007669"/>
    <property type="project" value="InterPro"/>
</dbReference>
<dbReference type="RefSeq" id="WP_185674221.1">
    <property type="nucleotide sequence ID" value="NZ_JACHVB010000012.1"/>
</dbReference>
<dbReference type="GO" id="GO:0015288">
    <property type="term" value="F:porin activity"/>
    <property type="evidence" value="ECO:0007669"/>
    <property type="project" value="InterPro"/>
</dbReference>
<organism evidence="3 4">
    <name type="scientific">Ruficoccus amylovorans</name>
    <dbReference type="NCBI Taxonomy" id="1804625"/>
    <lineage>
        <taxon>Bacteria</taxon>
        <taxon>Pseudomonadati</taxon>
        <taxon>Verrucomicrobiota</taxon>
        <taxon>Opitutia</taxon>
        <taxon>Puniceicoccales</taxon>
        <taxon>Cerasicoccaceae</taxon>
        <taxon>Ruficoccus</taxon>
    </lineage>
</organism>
<dbReference type="InterPro" id="IPR038673">
    <property type="entry name" value="OprB_sf"/>
</dbReference>
<accession>A0A842H9R4</accession>
<reference evidence="3 4" key="1">
    <citation type="submission" date="2020-07" db="EMBL/GenBank/DDBJ databases">
        <authorList>
            <person name="Feng X."/>
        </authorList>
    </citation>
    <scope>NUCLEOTIDE SEQUENCE [LARGE SCALE GENOMIC DNA]</scope>
    <source>
        <strain evidence="3 4">JCM31066</strain>
    </source>
</reference>